<proteinExistence type="predicted"/>
<reference evidence="1" key="1">
    <citation type="submission" date="2014-05" db="EMBL/GenBank/DDBJ databases">
        <authorList>
            <person name="Chronopoulou M."/>
        </authorList>
    </citation>
    <scope>NUCLEOTIDE SEQUENCE</scope>
    <source>
        <tissue evidence="1">Whole organism</tissue>
    </source>
</reference>
<organism evidence="1">
    <name type="scientific">Lepeophtheirus salmonis</name>
    <name type="common">Salmon louse</name>
    <name type="synonym">Caligus salmonis</name>
    <dbReference type="NCBI Taxonomy" id="72036"/>
    <lineage>
        <taxon>Eukaryota</taxon>
        <taxon>Metazoa</taxon>
        <taxon>Ecdysozoa</taxon>
        <taxon>Arthropoda</taxon>
        <taxon>Crustacea</taxon>
        <taxon>Multicrustacea</taxon>
        <taxon>Hexanauplia</taxon>
        <taxon>Copepoda</taxon>
        <taxon>Siphonostomatoida</taxon>
        <taxon>Caligidae</taxon>
        <taxon>Lepeophtheirus</taxon>
    </lineage>
</organism>
<dbReference type="AlphaFoldDB" id="A0A0K2UWG2"/>
<protein>
    <submittedName>
        <fullName evidence="1">Uncharacterized protein</fullName>
    </submittedName>
</protein>
<evidence type="ECO:0000313" key="1">
    <source>
        <dbReference type="EMBL" id="CDW42594.1"/>
    </source>
</evidence>
<sequence>MNDACWLQKKYSYFEHELENADYLRVRKKTPLLYDININSFKVNVLPL</sequence>
<name>A0A0K2UWG2_LEPSM</name>
<accession>A0A0K2UWG2</accession>
<dbReference type="EMBL" id="HACA01025233">
    <property type="protein sequence ID" value="CDW42594.1"/>
    <property type="molecule type" value="Transcribed_RNA"/>
</dbReference>